<name>A0AAW2HE67_9NEOP</name>
<dbReference type="InterPro" id="IPR036390">
    <property type="entry name" value="WH_DNA-bd_sf"/>
</dbReference>
<reference evidence="4" key="1">
    <citation type="journal article" date="2024" name="Gigascience">
        <title>Chromosome-level genome of the poultry shaft louse Menopon gallinae provides insight into the host-switching and adaptive evolution of parasitic lice.</title>
        <authorList>
            <person name="Xu Y."/>
            <person name="Ma L."/>
            <person name="Liu S."/>
            <person name="Liang Y."/>
            <person name="Liu Q."/>
            <person name="He Z."/>
            <person name="Tian L."/>
            <person name="Duan Y."/>
            <person name="Cai W."/>
            <person name="Li H."/>
            <person name="Song F."/>
        </authorList>
    </citation>
    <scope>NUCLEOTIDE SEQUENCE</scope>
    <source>
        <strain evidence="4">Cailab_2023a</strain>
    </source>
</reference>
<sequence length="1159" mass="128736">MSFLARTDTESDTLSSREDQPRAIMAGKLMGGTKDFKLGNTTNSSTINVCSSKSILSYQNGSESSAEAGVCAMMEPSSEKLLEEESASESVPSDRPNLNSECLDLLRKKLISDLSLQVFCADLENKIIKMEPMEINKERLTLIQNLVVQISQLSDPEKLLLFLKLPSPTNGRADPLRQPLNPLGNRQEIQQTIVWIKTHLEEDREISIPKQDVYDQYLKYCENISMKPLSTADFGKVMKQVYPGVRPRRLGTRGNSRYCYSGMRNTLKLPAPSLPELVQPNKMLNGVTQNGSASVVHENEKVKKAEKSKRKWKTPSKKCKISPGPRLFKSNLKDGPLKYTKRSKVDDVVKEDLCQSRTAAETNDKLKFEEKSDNSVNVFDACELGSDLGVCFGSVDRVTNSIPEEFTGKVNLDLFNKIDFQNTELDLQTNGIIKVKSDDNNVPECVEQPRMKNISPNVSNKLIFDNSAGKKISYAPNGTENFMVERSDLKLQKVKVRRSNSFSKSLRGFKKSYVPIQPKPVTDPKLKVHFELDRPAILARGAVKKDSSVPFCEDSQEPEEEIVRYFQHLDEHRLVGPGAVREGISVLDNSMQIKDGSRIVKKVDNVGLKGNEAMCQRSQSCFESQSKVAIPVENAVKLGLRSQSSLEFSGQQQPVQEIKGSVNCDREKISHLRLLLEKSVVPEFENNGRNPGFGFEKPDSPDRQTVRCVLTTGNVGNGAANAVGFNIVADRKLPKLVMQRSKSASDKRVPQSPNTSKYFNFTPISPGPRSPLKTPTTPLSSPFVSPRNTPVSRSRQNSVPNEHFLPPSKIPVDNDFPSDKAGKIKLPNPQKSALGENLSEYQRTLVLGRPRSNSSTNFYRVRRNLSKVLSCDSAREPNPGYSGVAGTYFPIPPPGQGVVFCDTLSSEVRDLLGNQSTIQSATSRSQSVPLNCMISEGSWFSQQVSPIYGQYLNSDNPNGSRTSDFPGFEPESKNLEPFIPSEQMTGLSLDQMDEVFTEDNQDINNLVQKIGDELFGDNFENNNNNNSSNNNNNNSNGSFNENSPFVQETVFPDKVDLNANATFPDAFTNESDSGISETIKPYLQSFEGTDDKESKEKLKLYSNAMFENGSDNAKDPLINSFKPSFMDDISRCPNSPILGLFGNKCNEDNPLIEFFGLNG</sequence>
<accession>A0AAW2HE67</accession>
<keyword evidence="1" id="KW-0238">DNA-binding</keyword>
<evidence type="ECO:0000256" key="1">
    <source>
        <dbReference type="ARBA" id="ARBA00023125"/>
    </source>
</evidence>
<dbReference type="InterPro" id="IPR003150">
    <property type="entry name" value="DNA-bd_RFX"/>
</dbReference>
<proteinExistence type="predicted"/>
<feature type="region of interest" description="Disordered" evidence="2">
    <location>
        <begin position="1"/>
        <end position="22"/>
    </location>
</feature>
<feature type="domain" description="RFX-type winged-helix" evidence="3">
    <location>
        <begin position="192"/>
        <end position="267"/>
    </location>
</feature>
<feature type="compositionally biased region" description="Polar residues" evidence="2">
    <location>
        <begin position="786"/>
        <end position="800"/>
    </location>
</feature>
<dbReference type="EMBL" id="JARGDH010000005">
    <property type="protein sequence ID" value="KAL0267972.1"/>
    <property type="molecule type" value="Genomic_DNA"/>
</dbReference>
<dbReference type="GO" id="GO:0000978">
    <property type="term" value="F:RNA polymerase II cis-regulatory region sequence-specific DNA binding"/>
    <property type="evidence" value="ECO:0007669"/>
    <property type="project" value="TreeGrafter"/>
</dbReference>
<gene>
    <name evidence="4" type="ORF">PYX00_010083</name>
</gene>
<dbReference type="PANTHER" id="PTHR12619:SF21">
    <property type="entry name" value="RFX-TYPE WINGED-HELIX DOMAIN-CONTAINING PROTEIN"/>
    <property type="match status" value="1"/>
</dbReference>
<dbReference type="PANTHER" id="PTHR12619">
    <property type="entry name" value="RFX TRANSCRIPTION FACTOR FAMILY"/>
    <property type="match status" value="1"/>
</dbReference>
<evidence type="ECO:0000256" key="2">
    <source>
        <dbReference type="SAM" id="MobiDB-lite"/>
    </source>
</evidence>
<feature type="region of interest" description="Disordered" evidence="2">
    <location>
        <begin position="1017"/>
        <end position="1044"/>
    </location>
</feature>
<dbReference type="GO" id="GO:0000981">
    <property type="term" value="F:DNA-binding transcription factor activity, RNA polymerase II-specific"/>
    <property type="evidence" value="ECO:0007669"/>
    <property type="project" value="TreeGrafter"/>
</dbReference>
<dbReference type="AlphaFoldDB" id="A0AAW2HE67"/>
<feature type="region of interest" description="Disordered" evidence="2">
    <location>
        <begin position="738"/>
        <end position="812"/>
    </location>
</feature>
<dbReference type="Gene3D" id="6.10.140.1290">
    <property type="match status" value="1"/>
</dbReference>
<dbReference type="Pfam" id="PF02257">
    <property type="entry name" value="RFX_DNA_binding"/>
    <property type="match status" value="1"/>
</dbReference>
<dbReference type="InterPro" id="IPR036388">
    <property type="entry name" value="WH-like_DNA-bd_sf"/>
</dbReference>
<dbReference type="InterPro" id="IPR039779">
    <property type="entry name" value="RFX-like"/>
</dbReference>
<organism evidence="4">
    <name type="scientific">Menopon gallinae</name>
    <name type="common">poultry shaft louse</name>
    <dbReference type="NCBI Taxonomy" id="328185"/>
    <lineage>
        <taxon>Eukaryota</taxon>
        <taxon>Metazoa</taxon>
        <taxon>Ecdysozoa</taxon>
        <taxon>Arthropoda</taxon>
        <taxon>Hexapoda</taxon>
        <taxon>Insecta</taxon>
        <taxon>Pterygota</taxon>
        <taxon>Neoptera</taxon>
        <taxon>Paraneoptera</taxon>
        <taxon>Psocodea</taxon>
        <taxon>Troctomorpha</taxon>
        <taxon>Phthiraptera</taxon>
        <taxon>Amblycera</taxon>
        <taxon>Menoponidae</taxon>
        <taxon>Menopon</taxon>
    </lineage>
</organism>
<evidence type="ECO:0000313" key="4">
    <source>
        <dbReference type="EMBL" id="KAL0267972.1"/>
    </source>
</evidence>
<evidence type="ECO:0000259" key="3">
    <source>
        <dbReference type="PROSITE" id="PS51526"/>
    </source>
</evidence>
<feature type="compositionally biased region" description="Low complexity" evidence="2">
    <location>
        <begin position="770"/>
        <end position="782"/>
    </location>
</feature>
<comment type="caution">
    <text evidence="4">The sequence shown here is derived from an EMBL/GenBank/DDBJ whole genome shotgun (WGS) entry which is preliminary data.</text>
</comment>
<protein>
    <recommendedName>
        <fullName evidence="3">RFX-type winged-helix domain-containing protein</fullName>
    </recommendedName>
</protein>
<feature type="compositionally biased region" description="Low complexity" evidence="2">
    <location>
        <begin position="1018"/>
        <end position="1043"/>
    </location>
</feature>
<dbReference type="PROSITE" id="PS51526">
    <property type="entry name" value="RFX_DBD"/>
    <property type="match status" value="1"/>
</dbReference>
<dbReference type="FunFam" id="1.10.10.10:FF:000422">
    <property type="entry name" value="DNA-binding protein RFX7"/>
    <property type="match status" value="1"/>
</dbReference>
<dbReference type="SUPFAM" id="SSF46785">
    <property type="entry name" value="Winged helix' DNA-binding domain"/>
    <property type="match status" value="1"/>
</dbReference>
<dbReference type="Gene3D" id="1.10.10.10">
    <property type="entry name" value="Winged helix-like DNA-binding domain superfamily/Winged helix DNA-binding domain"/>
    <property type="match status" value="1"/>
</dbReference>
<feature type="compositionally biased region" description="Polar residues" evidence="2">
    <location>
        <begin position="751"/>
        <end position="763"/>
    </location>
</feature>